<accession>J3MQA5</accession>
<feature type="region of interest" description="Disordered" evidence="1">
    <location>
        <begin position="58"/>
        <end position="81"/>
    </location>
</feature>
<reference evidence="2" key="2">
    <citation type="submission" date="2013-04" db="UniProtKB">
        <authorList>
            <consortium name="EnsemblPlants"/>
        </authorList>
    </citation>
    <scope>IDENTIFICATION</scope>
</reference>
<dbReference type="Proteomes" id="UP000006038">
    <property type="component" value="Chromosome 8"/>
</dbReference>
<dbReference type="AlphaFoldDB" id="J3MQA5"/>
<evidence type="ECO:0000313" key="3">
    <source>
        <dbReference type="Proteomes" id="UP000006038"/>
    </source>
</evidence>
<evidence type="ECO:0000256" key="1">
    <source>
        <dbReference type="SAM" id="MobiDB-lite"/>
    </source>
</evidence>
<reference evidence="2" key="1">
    <citation type="journal article" date="2013" name="Nat. Commun.">
        <title>Whole-genome sequencing of Oryza brachyantha reveals mechanisms underlying Oryza genome evolution.</title>
        <authorList>
            <person name="Chen J."/>
            <person name="Huang Q."/>
            <person name="Gao D."/>
            <person name="Wang J."/>
            <person name="Lang Y."/>
            <person name="Liu T."/>
            <person name="Li B."/>
            <person name="Bai Z."/>
            <person name="Luis Goicoechea J."/>
            <person name="Liang C."/>
            <person name="Chen C."/>
            <person name="Zhang W."/>
            <person name="Sun S."/>
            <person name="Liao Y."/>
            <person name="Zhang X."/>
            <person name="Yang L."/>
            <person name="Song C."/>
            <person name="Wang M."/>
            <person name="Shi J."/>
            <person name="Liu G."/>
            <person name="Liu J."/>
            <person name="Zhou H."/>
            <person name="Zhou W."/>
            <person name="Yu Q."/>
            <person name="An N."/>
            <person name="Chen Y."/>
            <person name="Cai Q."/>
            <person name="Wang B."/>
            <person name="Liu B."/>
            <person name="Min J."/>
            <person name="Huang Y."/>
            <person name="Wu H."/>
            <person name="Li Z."/>
            <person name="Zhang Y."/>
            <person name="Yin Y."/>
            <person name="Song W."/>
            <person name="Jiang J."/>
            <person name="Jackson S.A."/>
            <person name="Wing R.A."/>
            <person name="Wang J."/>
            <person name="Chen M."/>
        </authorList>
    </citation>
    <scope>NUCLEOTIDE SEQUENCE [LARGE SCALE GENOMIC DNA]</scope>
    <source>
        <strain evidence="2">cv. IRGC 101232</strain>
    </source>
</reference>
<dbReference type="EnsemblPlants" id="OB08G12840.1">
    <property type="protein sequence ID" value="OB08G12840.1"/>
    <property type="gene ID" value="OB08G12840"/>
</dbReference>
<proteinExistence type="predicted"/>
<keyword evidence="3" id="KW-1185">Reference proteome</keyword>
<organism evidence="2">
    <name type="scientific">Oryza brachyantha</name>
    <name type="common">malo sina</name>
    <dbReference type="NCBI Taxonomy" id="4533"/>
    <lineage>
        <taxon>Eukaryota</taxon>
        <taxon>Viridiplantae</taxon>
        <taxon>Streptophyta</taxon>
        <taxon>Embryophyta</taxon>
        <taxon>Tracheophyta</taxon>
        <taxon>Spermatophyta</taxon>
        <taxon>Magnoliopsida</taxon>
        <taxon>Liliopsida</taxon>
        <taxon>Poales</taxon>
        <taxon>Poaceae</taxon>
        <taxon>BOP clade</taxon>
        <taxon>Oryzoideae</taxon>
        <taxon>Oryzeae</taxon>
        <taxon>Oryzinae</taxon>
        <taxon>Oryza</taxon>
    </lineage>
</organism>
<evidence type="ECO:0000313" key="2">
    <source>
        <dbReference type="EnsemblPlants" id="OB08G12840.1"/>
    </source>
</evidence>
<protein>
    <submittedName>
        <fullName evidence="2">Uncharacterized protein</fullName>
    </submittedName>
</protein>
<name>J3MQA5_ORYBR</name>
<dbReference type="HOGENOM" id="CLU_2310436_0_0_1"/>
<sequence>MLLSASSPPGAPLIPPLEMAGSRRWMKEVRWQEAVRGRPTLESGMVVVIVDGSGRREVQWDPKSPARASREGPARRRGIRSSSPFPFLFIFPFHPPLRLR</sequence>
<dbReference type="Gramene" id="OB08G12840.1">
    <property type="protein sequence ID" value="OB08G12840.1"/>
    <property type="gene ID" value="OB08G12840"/>
</dbReference>